<dbReference type="GO" id="GO:0009117">
    <property type="term" value="P:nucleotide metabolic process"/>
    <property type="evidence" value="ECO:0007669"/>
    <property type="project" value="UniProtKB-KW"/>
</dbReference>
<keyword evidence="11" id="KW-1185">Reference proteome</keyword>
<organism evidence="10 11">
    <name type="scientific">Beggiatoa leptomitoformis</name>
    <dbReference type="NCBI Taxonomy" id="288004"/>
    <lineage>
        <taxon>Bacteria</taxon>
        <taxon>Pseudomonadati</taxon>
        <taxon>Pseudomonadota</taxon>
        <taxon>Gammaproteobacteria</taxon>
        <taxon>Thiotrichales</taxon>
        <taxon>Thiotrichaceae</taxon>
        <taxon>Beggiatoa</taxon>
    </lineage>
</organism>
<dbReference type="CDD" id="cd00555">
    <property type="entry name" value="Maf"/>
    <property type="match status" value="1"/>
</dbReference>
<dbReference type="InterPro" id="IPR003697">
    <property type="entry name" value="Maf-like"/>
</dbReference>
<dbReference type="FunFam" id="3.90.950.10:FF:000005">
    <property type="entry name" value="7-methyl-GTP pyrophosphatase"/>
    <property type="match status" value="1"/>
</dbReference>
<comment type="cofactor">
    <cofactor evidence="9">
        <name>a divalent metal cation</name>
        <dbReference type="ChEBI" id="CHEBI:60240"/>
    </cofactor>
</comment>
<dbReference type="Gene3D" id="3.90.950.10">
    <property type="match status" value="1"/>
</dbReference>
<comment type="subcellular location">
    <subcellularLocation>
        <location evidence="1 9">Cytoplasm</location>
    </subcellularLocation>
</comment>
<dbReference type="PANTHER" id="PTHR43213:SF10">
    <property type="entry name" value="7-METHYL-GTP PYROPHOSPHATASE"/>
    <property type="match status" value="1"/>
</dbReference>
<evidence type="ECO:0000256" key="9">
    <source>
        <dbReference type="HAMAP-Rule" id="MF_00528"/>
    </source>
</evidence>
<dbReference type="SUPFAM" id="SSF52972">
    <property type="entry name" value="ITPase-like"/>
    <property type="match status" value="1"/>
</dbReference>
<evidence type="ECO:0000256" key="3">
    <source>
        <dbReference type="ARBA" id="ARBA00022801"/>
    </source>
</evidence>
<feature type="site" description="Important for substrate specificity" evidence="9">
    <location>
        <position position="163"/>
    </location>
</feature>
<dbReference type="PANTHER" id="PTHR43213">
    <property type="entry name" value="BIFUNCTIONAL DTTP/UTP PYROPHOSPHATASE/METHYLTRANSFERASE PROTEIN-RELATED"/>
    <property type="match status" value="1"/>
</dbReference>
<dbReference type="GO" id="GO:0005737">
    <property type="term" value="C:cytoplasm"/>
    <property type="evidence" value="ECO:0007669"/>
    <property type="project" value="UniProtKB-SubCell"/>
</dbReference>
<evidence type="ECO:0000313" key="11">
    <source>
        <dbReference type="Proteomes" id="UP000234271"/>
    </source>
</evidence>
<evidence type="ECO:0000256" key="5">
    <source>
        <dbReference type="ARBA" id="ARBA00050213"/>
    </source>
</evidence>
<evidence type="ECO:0000256" key="7">
    <source>
        <dbReference type="ARBA" id="ARBA00060749"/>
    </source>
</evidence>
<accession>A0A2N9YEF8</accession>
<dbReference type="STRING" id="288004.AL038_15020"/>
<dbReference type="EMBL" id="CP018889">
    <property type="protein sequence ID" value="AUI68873.1"/>
    <property type="molecule type" value="Genomic_DNA"/>
</dbReference>
<dbReference type="KEGG" id="blep:AL038_15020"/>
<gene>
    <name evidence="10" type="ORF">BLE401_09235</name>
</gene>
<sequence>MTHSFSALQGYTLVLASTSPFRKNLLTRLGLPFETVAPNVDETPLVNETPEALVKRLSILKAQAVQALYANALIIGSDQVAILDGQIIGKPHTHDNAVQQLSKASGNTVSFLTGLCLLNTATTQYQVEIVPFTVVFRALTTAQIENYLQLEQPYHCAGSFRSESLGITLMEAMRGDDPNALVGLPLMRLIRLLENEGVRLI</sequence>
<dbReference type="HAMAP" id="MF_00528">
    <property type="entry name" value="Maf"/>
    <property type="match status" value="1"/>
</dbReference>
<comment type="function">
    <text evidence="6 9">Nucleoside triphosphate pyrophosphatase that hydrolyzes 7-methyl-GTP (m(7)GTP). May have a dual role in cell division arrest and in preventing the incorporation of modified nucleotides into cellular nucleic acids.</text>
</comment>
<keyword evidence="4 9" id="KW-0546">Nucleotide metabolism</keyword>
<dbReference type="PIRSF" id="PIRSF006305">
    <property type="entry name" value="Maf"/>
    <property type="match status" value="1"/>
</dbReference>
<reference evidence="11" key="1">
    <citation type="submission" date="2016-12" db="EMBL/GenBank/DDBJ databases">
        <title>Complete Genome Sequence of Beggiatoa leptomitiformis D-401.</title>
        <authorList>
            <person name="Fomenkov A."/>
            <person name="Vincze T."/>
            <person name="Grabovich M."/>
            <person name="Anton B.P."/>
            <person name="Dubinina G."/>
            <person name="Orlova M."/>
            <person name="Belousova E."/>
            <person name="Roberts R.J."/>
        </authorList>
    </citation>
    <scope>NUCLEOTIDE SEQUENCE [LARGE SCALE GENOMIC DNA]</scope>
    <source>
        <strain evidence="11">D-401</strain>
    </source>
</reference>
<dbReference type="RefSeq" id="WP_062154179.1">
    <property type="nucleotide sequence ID" value="NZ_CP012373.2"/>
</dbReference>
<comment type="caution">
    <text evidence="9">Lacks conserved residue(s) required for the propagation of feature annotation.</text>
</comment>
<dbReference type="GO" id="GO:0047429">
    <property type="term" value="F:nucleoside triphosphate diphosphatase activity"/>
    <property type="evidence" value="ECO:0007669"/>
    <property type="project" value="InterPro"/>
</dbReference>
<comment type="similarity">
    <text evidence="7 9">Belongs to the Maf family. YceF subfamily.</text>
</comment>
<evidence type="ECO:0000256" key="2">
    <source>
        <dbReference type="ARBA" id="ARBA00022490"/>
    </source>
</evidence>
<feature type="site" description="Important for substrate specificity" evidence="9">
    <location>
        <position position="21"/>
    </location>
</feature>
<feature type="active site" description="Proton acceptor" evidence="9">
    <location>
        <position position="78"/>
    </location>
</feature>
<feature type="site" description="Important for substrate specificity" evidence="9">
    <location>
        <position position="79"/>
    </location>
</feature>
<dbReference type="Proteomes" id="UP000234271">
    <property type="component" value="Chromosome"/>
</dbReference>
<evidence type="ECO:0000256" key="1">
    <source>
        <dbReference type="ARBA" id="ARBA00004496"/>
    </source>
</evidence>
<evidence type="ECO:0000256" key="4">
    <source>
        <dbReference type="ARBA" id="ARBA00023080"/>
    </source>
</evidence>
<dbReference type="EC" id="3.6.1.-" evidence="9"/>
<dbReference type="NCBIfam" id="TIGR00172">
    <property type="entry name" value="maf"/>
    <property type="match status" value="1"/>
</dbReference>
<comment type="catalytic activity">
    <reaction evidence="5 9">
        <text>N(7)-methyl-GTP + H2O = N(7)-methyl-GMP + diphosphate + H(+)</text>
        <dbReference type="Rhea" id="RHEA:58744"/>
        <dbReference type="ChEBI" id="CHEBI:15377"/>
        <dbReference type="ChEBI" id="CHEBI:15378"/>
        <dbReference type="ChEBI" id="CHEBI:33019"/>
        <dbReference type="ChEBI" id="CHEBI:58285"/>
        <dbReference type="ChEBI" id="CHEBI:87133"/>
    </reaction>
</comment>
<dbReference type="OrthoDB" id="9813694at2"/>
<evidence type="ECO:0000256" key="8">
    <source>
        <dbReference type="ARBA" id="ARBA00068163"/>
    </source>
</evidence>
<keyword evidence="2 9" id="KW-0963">Cytoplasm</keyword>
<proteinExistence type="inferred from homology"/>
<evidence type="ECO:0000256" key="6">
    <source>
        <dbReference type="ARBA" id="ARBA00053369"/>
    </source>
</evidence>
<dbReference type="AlphaFoldDB" id="A0A2N9YEF8"/>
<keyword evidence="3 9" id="KW-0378">Hydrolase</keyword>
<protein>
    <recommendedName>
        <fullName evidence="8 9">7-methyl-GTP pyrophosphatase</fullName>
        <shortName evidence="9">m(7)GTP pyrophosphatase</shortName>
        <ecNumber evidence="9">3.6.1.-</ecNumber>
    </recommendedName>
</protein>
<dbReference type="Pfam" id="PF02545">
    <property type="entry name" value="Maf"/>
    <property type="match status" value="1"/>
</dbReference>
<name>A0A2N9YEF8_9GAMM</name>
<evidence type="ECO:0000313" key="10">
    <source>
        <dbReference type="EMBL" id="AUI68873.1"/>
    </source>
</evidence>
<dbReference type="InterPro" id="IPR029001">
    <property type="entry name" value="ITPase-like_fam"/>
</dbReference>